<keyword evidence="4" id="KW-1185">Reference proteome</keyword>
<feature type="chain" id="PRO_5006392410" description="Metalloprotease StcE beta-sandwich domain-containing protein" evidence="1">
    <location>
        <begin position="23"/>
        <end position="306"/>
    </location>
</feature>
<evidence type="ECO:0000256" key="1">
    <source>
        <dbReference type="SAM" id="SignalP"/>
    </source>
</evidence>
<dbReference type="EMBL" id="LLXV01000014">
    <property type="protein sequence ID" value="KRG52532.1"/>
    <property type="molecule type" value="Genomic_DNA"/>
</dbReference>
<dbReference type="AlphaFoldDB" id="A0A0R0BGM4"/>
<sequence>MINRKMLCAATLACLAPFAAAAQDGYLTPGKNGGSGQMPSGYSQLYFELSNGDWAGKLSLPARPKAGDRVTLSSLADTYALLDGRQTVFADQVYIPVDSLSNAEFRWSAKHARWDVIGGLSARVVYGQNRDVLNVPSTEHTVTQVSLYDTKRANTVSLPSWAPNGAVLVVANASSANVGVQGGPGNGTCSAGSNCGYVYGADGAWHVRLGHGQERIAAQLPTPDKRFTDVFVGNPAQDPLLPQVVHLPSEAVCGDIYQFTNTHDATFSRVSSDNTSLNKDAVIKKGLKYVFRFDGARGRWIHQGAR</sequence>
<organism evidence="3 4">
    <name type="scientific">Stenotrophomonas beteli</name>
    <dbReference type="NCBI Taxonomy" id="3384461"/>
    <lineage>
        <taxon>Bacteria</taxon>
        <taxon>Pseudomonadati</taxon>
        <taxon>Pseudomonadota</taxon>
        <taxon>Gammaproteobacteria</taxon>
        <taxon>Lysobacterales</taxon>
        <taxon>Lysobacteraceae</taxon>
        <taxon>Stenotrophomonas</taxon>
        <taxon>Stenotrophomonas maltophilia group</taxon>
    </lineage>
</organism>
<evidence type="ECO:0000313" key="3">
    <source>
        <dbReference type="EMBL" id="KRG52532.1"/>
    </source>
</evidence>
<dbReference type="OrthoDB" id="7067851at2"/>
<dbReference type="Pfam" id="PF20944">
    <property type="entry name" value="StcE_b-sandwich"/>
    <property type="match status" value="1"/>
</dbReference>
<name>A0A0R0BGM4_9GAMM</name>
<protein>
    <recommendedName>
        <fullName evidence="2">Metalloprotease StcE beta-sandwich domain-containing protein</fullName>
    </recommendedName>
</protein>
<evidence type="ECO:0000259" key="2">
    <source>
        <dbReference type="Pfam" id="PF20944"/>
    </source>
</evidence>
<gene>
    <name evidence="3" type="ORF">ARC23_05220</name>
</gene>
<feature type="signal peptide" evidence="1">
    <location>
        <begin position="1"/>
        <end position="22"/>
    </location>
</feature>
<dbReference type="InterPro" id="IPR048990">
    <property type="entry name" value="StcE_b-sandwich"/>
</dbReference>
<dbReference type="Proteomes" id="UP000051757">
    <property type="component" value="Unassembled WGS sequence"/>
</dbReference>
<comment type="caution">
    <text evidence="3">The sequence shown here is derived from an EMBL/GenBank/DDBJ whole genome shotgun (WGS) entry which is preliminary data.</text>
</comment>
<keyword evidence="1" id="KW-0732">Signal</keyword>
<feature type="domain" description="Metalloprotease StcE beta-sandwich" evidence="2">
    <location>
        <begin position="47"/>
        <end position="116"/>
    </location>
</feature>
<reference evidence="3 4" key="1">
    <citation type="journal article" date="2016" name="Front. Microbiol.">
        <title>Genome Sequence of Type Strains of Genus Stenotrophomonas.</title>
        <authorList>
            <person name="Patil P.P."/>
            <person name="Midha S."/>
            <person name="Kumar S."/>
            <person name="Patil P.B."/>
        </authorList>
    </citation>
    <scope>NUCLEOTIDE SEQUENCE [LARGE SCALE GENOMIC DNA]</scope>
    <source>
        <strain evidence="3 4">LMG 978</strain>
    </source>
</reference>
<accession>A0A0R0BGM4</accession>
<proteinExistence type="predicted"/>
<evidence type="ECO:0000313" key="4">
    <source>
        <dbReference type="Proteomes" id="UP000051757"/>
    </source>
</evidence>